<keyword evidence="3" id="KW-0238">DNA-binding</keyword>
<dbReference type="CDD" id="cd08417">
    <property type="entry name" value="PBP2_Nitroaromatics_like"/>
    <property type="match status" value="1"/>
</dbReference>
<dbReference type="EMBL" id="CP089984">
    <property type="protein sequence ID" value="WXB18391.1"/>
    <property type="molecule type" value="Genomic_DNA"/>
</dbReference>
<organism evidence="6 7">
    <name type="scientific">Pendulispora albinea</name>
    <dbReference type="NCBI Taxonomy" id="2741071"/>
    <lineage>
        <taxon>Bacteria</taxon>
        <taxon>Pseudomonadati</taxon>
        <taxon>Myxococcota</taxon>
        <taxon>Myxococcia</taxon>
        <taxon>Myxococcales</taxon>
        <taxon>Sorangiineae</taxon>
        <taxon>Pendulisporaceae</taxon>
        <taxon>Pendulispora</taxon>
    </lineage>
</organism>
<evidence type="ECO:0000256" key="2">
    <source>
        <dbReference type="ARBA" id="ARBA00023015"/>
    </source>
</evidence>
<keyword evidence="2" id="KW-0805">Transcription regulation</keyword>
<dbReference type="Pfam" id="PF00126">
    <property type="entry name" value="HTH_1"/>
    <property type="match status" value="1"/>
</dbReference>
<dbReference type="InterPro" id="IPR000847">
    <property type="entry name" value="LysR_HTH_N"/>
</dbReference>
<dbReference type="InterPro" id="IPR050389">
    <property type="entry name" value="LysR-type_TF"/>
</dbReference>
<dbReference type="InterPro" id="IPR036388">
    <property type="entry name" value="WH-like_DNA-bd_sf"/>
</dbReference>
<protein>
    <submittedName>
        <fullName evidence="6">LysR substrate-binding domain-containing protein</fullName>
    </submittedName>
</protein>
<dbReference type="Gene3D" id="1.10.10.10">
    <property type="entry name" value="Winged helix-like DNA-binding domain superfamily/Winged helix DNA-binding domain"/>
    <property type="match status" value="1"/>
</dbReference>
<evidence type="ECO:0000313" key="7">
    <source>
        <dbReference type="Proteomes" id="UP001370348"/>
    </source>
</evidence>
<accession>A0ABZ2M7A2</accession>
<dbReference type="SUPFAM" id="SSF53850">
    <property type="entry name" value="Periplasmic binding protein-like II"/>
    <property type="match status" value="1"/>
</dbReference>
<dbReference type="PROSITE" id="PS50931">
    <property type="entry name" value="HTH_LYSR"/>
    <property type="match status" value="1"/>
</dbReference>
<sequence length="328" mass="36488">MKVYDLNHARALHHLLEEAHVARAARRLGITPAAASNALHRLRVDFEDPLLVRSGRALVRTPRAEKLRAPAREMMAAAERLFMQGRPFDPATAAWDFLLTTSDRVAELLLPTLDRFLRERAPRARLSVRTTMVDIGSFLRDRGGVAVVDGRSLLRDGGGVAAVPELRKDPDLRSEPLFDEDLVCVLRRRHPFAGRLSLARFAALEHVLVAPLGSTPRGVIDTLLEKRGLSRKVTRVVMAFSLVLPLVAKSDRVAVLPRTLAEAHARSFGLELHPVPLPIPRAEMMLAWHLANEQDPKHVWARDLLRHAVRELGLSATCPPPARTSRGR</sequence>
<comment type="similarity">
    <text evidence="1">Belongs to the LysR transcriptional regulatory family.</text>
</comment>
<dbReference type="InterPro" id="IPR037402">
    <property type="entry name" value="YidZ_PBP2"/>
</dbReference>
<dbReference type="InterPro" id="IPR005119">
    <property type="entry name" value="LysR_subst-bd"/>
</dbReference>
<keyword evidence="7" id="KW-1185">Reference proteome</keyword>
<dbReference type="PANTHER" id="PTHR30118">
    <property type="entry name" value="HTH-TYPE TRANSCRIPTIONAL REGULATOR LEUO-RELATED"/>
    <property type="match status" value="1"/>
</dbReference>
<gene>
    <name evidence="6" type="ORF">LZC94_14220</name>
</gene>
<keyword evidence="4" id="KW-0804">Transcription</keyword>
<dbReference type="Pfam" id="PF03466">
    <property type="entry name" value="LysR_substrate"/>
    <property type="match status" value="1"/>
</dbReference>
<evidence type="ECO:0000256" key="1">
    <source>
        <dbReference type="ARBA" id="ARBA00009437"/>
    </source>
</evidence>
<proteinExistence type="inferred from homology"/>
<name>A0ABZ2M7A2_9BACT</name>
<evidence type="ECO:0000259" key="5">
    <source>
        <dbReference type="PROSITE" id="PS50931"/>
    </source>
</evidence>
<dbReference type="PANTHER" id="PTHR30118:SF15">
    <property type="entry name" value="TRANSCRIPTIONAL REGULATORY PROTEIN"/>
    <property type="match status" value="1"/>
</dbReference>
<evidence type="ECO:0000256" key="3">
    <source>
        <dbReference type="ARBA" id="ARBA00023125"/>
    </source>
</evidence>
<dbReference type="InterPro" id="IPR036390">
    <property type="entry name" value="WH_DNA-bd_sf"/>
</dbReference>
<evidence type="ECO:0000313" key="6">
    <source>
        <dbReference type="EMBL" id="WXB18391.1"/>
    </source>
</evidence>
<evidence type="ECO:0000256" key="4">
    <source>
        <dbReference type="ARBA" id="ARBA00023163"/>
    </source>
</evidence>
<dbReference type="RefSeq" id="WP_394828022.1">
    <property type="nucleotide sequence ID" value="NZ_CP089984.1"/>
</dbReference>
<dbReference type="Proteomes" id="UP001370348">
    <property type="component" value="Chromosome"/>
</dbReference>
<dbReference type="SUPFAM" id="SSF46785">
    <property type="entry name" value="Winged helix' DNA-binding domain"/>
    <property type="match status" value="1"/>
</dbReference>
<reference evidence="6 7" key="1">
    <citation type="submission" date="2021-12" db="EMBL/GenBank/DDBJ databases">
        <title>Discovery of the Pendulisporaceae a myxobacterial family with distinct sporulation behavior and unique specialized metabolism.</title>
        <authorList>
            <person name="Garcia R."/>
            <person name="Popoff A."/>
            <person name="Bader C.D."/>
            <person name="Loehr J."/>
            <person name="Walesch S."/>
            <person name="Walt C."/>
            <person name="Boldt J."/>
            <person name="Bunk B."/>
            <person name="Haeckl F.J.F.P.J."/>
            <person name="Gunesch A.P."/>
            <person name="Birkelbach J."/>
            <person name="Nuebel U."/>
            <person name="Pietschmann T."/>
            <person name="Bach T."/>
            <person name="Mueller R."/>
        </authorList>
    </citation>
    <scope>NUCLEOTIDE SEQUENCE [LARGE SCALE GENOMIC DNA]</scope>
    <source>
        <strain evidence="6 7">MSr11954</strain>
    </source>
</reference>
<feature type="domain" description="HTH lysR-type" evidence="5">
    <location>
        <begin position="4"/>
        <end position="61"/>
    </location>
</feature>
<dbReference type="Gene3D" id="3.40.190.10">
    <property type="entry name" value="Periplasmic binding protein-like II"/>
    <property type="match status" value="2"/>
</dbReference>